<accession>A0ABQ5D2W5</accession>
<evidence type="ECO:0000313" key="3">
    <source>
        <dbReference type="Proteomes" id="UP001151760"/>
    </source>
</evidence>
<comment type="caution">
    <text evidence="2">The sequence shown here is derived from an EMBL/GenBank/DDBJ whole genome shotgun (WGS) entry which is preliminary data.</text>
</comment>
<keyword evidence="3" id="KW-1185">Reference proteome</keyword>
<feature type="region of interest" description="Disordered" evidence="1">
    <location>
        <begin position="263"/>
        <end position="385"/>
    </location>
</feature>
<dbReference type="Proteomes" id="UP001151760">
    <property type="component" value="Unassembled WGS sequence"/>
</dbReference>
<feature type="compositionally biased region" description="Acidic residues" evidence="1">
    <location>
        <begin position="298"/>
        <end position="308"/>
    </location>
</feature>
<feature type="compositionally biased region" description="Basic and acidic residues" evidence="1">
    <location>
        <begin position="356"/>
        <end position="385"/>
    </location>
</feature>
<proteinExistence type="predicted"/>
<name>A0ABQ5D2W5_9ASTR</name>
<feature type="compositionally biased region" description="Basic and acidic residues" evidence="1">
    <location>
        <begin position="268"/>
        <end position="287"/>
    </location>
</feature>
<evidence type="ECO:0000256" key="1">
    <source>
        <dbReference type="SAM" id="MobiDB-lite"/>
    </source>
</evidence>
<evidence type="ECO:0000313" key="2">
    <source>
        <dbReference type="EMBL" id="GJT33187.1"/>
    </source>
</evidence>
<reference evidence="2" key="2">
    <citation type="submission" date="2022-01" db="EMBL/GenBank/DDBJ databases">
        <authorList>
            <person name="Yamashiro T."/>
            <person name="Shiraishi A."/>
            <person name="Satake H."/>
            <person name="Nakayama K."/>
        </authorList>
    </citation>
    <scope>NUCLEOTIDE SEQUENCE</scope>
</reference>
<organism evidence="2 3">
    <name type="scientific">Tanacetum coccineum</name>
    <dbReference type="NCBI Taxonomy" id="301880"/>
    <lineage>
        <taxon>Eukaryota</taxon>
        <taxon>Viridiplantae</taxon>
        <taxon>Streptophyta</taxon>
        <taxon>Embryophyta</taxon>
        <taxon>Tracheophyta</taxon>
        <taxon>Spermatophyta</taxon>
        <taxon>Magnoliopsida</taxon>
        <taxon>eudicotyledons</taxon>
        <taxon>Gunneridae</taxon>
        <taxon>Pentapetalae</taxon>
        <taxon>asterids</taxon>
        <taxon>campanulids</taxon>
        <taxon>Asterales</taxon>
        <taxon>Asteraceae</taxon>
        <taxon>Asteroideae</taxon>
        <taxon>Anthemideae</taxon>
        <taxon>Anthemidinae</taxon>
        <taxon>Tanacetum</taxon>
    </lineage>
</organism>
<reference evidence="2" key="1">
    <citation type="journal article" date="2022" name="Int. J. Mol. Sci.">
        <title>Draft Genome of Tanacetum Coccineum: Genomic Comparison of Closely Related Tanacetum-Family Plants.</title>
        <authorList>
            <person name="Yamashiro T."/>
            <person name="Shiraishi A."/>
            <person name="Nakayama K."/>
            <person name="Satake H."/>
        </authorList>
    </citation>
    <scope>NUCLEOTIDE SEQUENCE</scope>
</reference>
<sequence>MYYKKNVDFVELIWEDIMYQIDNRQTTAVRRSSMPYPRFTKAIIRHFISKDKTISIRNNLFMHSIKDDSILGVLKFISMYEENQVYGKPKPGVMLSKEIMETTTYKTYLAFATVKAIPKKVRKRTKAHITPMKESSLTSDDNIISKDPNAALELSKLMSKTKAEEEEVARVVHETHERIVTKKPTVRIRQTGVVFRDTPTISKKKSLDQSQELKGVQVMSEEEHFAADIKKAIKASKLAIGPQQTTCSSEGVGLKLEVLDEPTVGTGAHDDSKESWGNDSDTEKSNEEEVQWIYSYDDKEDDHDDDQSIDLAKTDDEGNKHDNDETQRYEYVHEDEYIHTNDDERTESDNEDQAMDDAKKNDEDKAEEEKSIDQEPIQDEHLNMR</sequence>
<gene>
    <name evidence="2" type="ORF">Tco_0923606</name>
</gene>
<dbReference type="EMBL" id="BQNB010014857">
    <property type="protein sequence ID" value="GJT33187.1"/>
    <property type="molecule type" value="Genomic_DNA"/>
</dbReference>
<protein>
    <submittedName>
        <fullName evidence="2">Uncharacterized protein</fullName>
    </submittedName>
</protein>
<feature type="compositionally biased region" description="Basic and acidic residues" evidence="1">
    <location>
        <begin position="312"/>
        <end position="343"/>
    </location>
</feature>
<feature type="compositionally biased region" description="Acidic residues" evidence="1">
    <location>
        <begin position="344"/>
        <end position="355"/>
    </location>
</feature>